<dbReference type="RefSeq" id="WP_193184376.1">
    <property type="nucleotide sequence ID" value="NZ_JACVXA010000051.1"/>
</dbReference>
<reference evidence="1" key="1">
    <citation type="submission" date="2020-09" db="EMBL/GenBank/DDBJ databases">
        <title>A novel bacterium of genus Mangrovicoccus, isolated from South China Sea.</title>
        <authorList>
            <person name="Huang H."/>
            <person name="Mo K."/>
            <person name="Hu Y."/>
        </authorList>
    </citation>
    <scope>NUCLEOTIDE SEQUENCE</scope>
    <source>
        <strain evidence="1">HB182678</strain>
    </source>
</reference>
<protein>
    <submittedName>
        <fullName evidence="1">Carbon monoxide dehydrogenase subunit G</fullName>
    </submittedName>
</protein>
<dbReference type="Proteomes" id="UP000609121">
    <property type="component" value="Unassembled WGS sequence"/>
</dbReference>
<dbReference type="EMBL" id="JACVXA010000051">
    <property type="protein sequence ID" value="MBE3639577.1"/>
    <property type="molecule type" value="Genomic_DNA"/>
</dbReference>
<proteinExistence type="predicted"/>
<dbReference type="PANTHER" id="PTHR38588">
    <property type="entry name" value="BLL0334 PROTEIN"/>
    <property type="match status" value="1"/>
</dbReference>
<name>A0A8J6YXM0_9RHOB</name>
<dbReference type="SUPFAM" id="SSF55961">
    <property type="entry name" value="Bet v1-like"/>
    <property type="match status" value="1"/>
</dbReference>
<organism evidence="1 2">
    <name type="scientific">Mangrovicoccus algicola</name>
    <dbReference type="NCBI Taxonomy" id="2771008"/>
    <lineage>
        <taxon>Bacteria</taxon>
        <taxon>Pseudomonadati</taxon>
        <taxon>Pseudomonadota</taxon>
        <taxon>Alphaproteobacteria</taxon>
        <taxon>Rhodobacterales</taxon>
        <taxon>Paracoccaceae</taxon>
        <taxon>Mangrovicoccus</taxon>
    </lineage>
</organism>
<gene>
    <name evidence="1" type="ORF">ICN82_15345</name>
</gene>
<accession>A0A8J6YXM0</accession>
<dbReference type="AlphaFoldDB" id="A0A8J6YXM0"/>
<evidence type="ECO:0000313" key="1">
    <source>
        <dbReference type="EMBL" id="MBE3639577.1"/>
    </source>
</evidence>
<dbReference type="Gene3D" id="3.30.530.20">
    <property type="match status" value="1"/>
</dbReference>
<dbReference type="InterPro" id="IPR010419">
    <property type="entry name" value="CO_DH_gsu"/>
</dbReference>
<evidence type="ECO:0000313" key="2">
    <source>
        <dbReference type="Proteomes" id="UP000609121"/>
    </source>
</evidence>
<dbReference type="Pfam" id="PF06240">
    <property type="entry name" value="COXG"/>
    <property type="match status" value="1"/>
</dbReference>
<dbReference type="PANTHER" id="PTHR38588:SF1">
    <property type="entry name" value="BLL0334 PROTEIN"/>
    <property type="match status" value="1"/>
</dbReference>
<sequence>MELKDEVFIPAPRDRVYAALNDPEILQACIPGCETLTRTSETQLEATVLLKIGPVKARFGGTVTLEPEAPPARFSLSGQGSGGAAGFARGGAQVELTEAEGGTRLSYDAGAEIGGRLAQLGNRLIQSSSKKLAASFFERFAARMSPPGAG</sequence>
<dbReference type="InterPro" id="IPR023393">
    <property type="entry name" value="START-like_dom_sf"/>
</dbReference>
<dbReference type="CDD" id="cd05018">
    <property type="entry name" value="CoxG"/>
    <property type="match status" value="1"/>
</dbReference>
<comment type="caution">
    <text evidence="1">The sequence shown here is derived from an EMBL/GenBank/DDBJ whole genome shotgun (WGS) entry which is preliminary data.</text>
</comment>
<keyword evidence="2" id="KW-1185">Reference proteome</keyword>